<accession>A0AA52HBE9</accession>
<dbReference type="AlphaFoldDB" id="A0AA52HBE9"/>
<dbReference type="InterPro" id="IPR019861">
    <property type="entry name" value="PorP/SprF_Bacteroidetes"/>
</dbReference>
<dbReference type="Proteomes" id="UP001268683">
    <property type="component" value="Chromosome"/>
</dbReference>
<dbReference type="RefSeq" id="WP_310799548.1">
    <property type="nucleotide sequence ID" value="NZ_CP123872.1"/>
</dbReference>
<reference evidence="1" key="1">
    <citation type="submission" date="2023-04" db="EMBL/GenBank/DDBJ databases">
        <title>Complete genome sequence of Temperatibacter marinus.</title>
        <authorList>
            <person name="Rong J.-C."/>
            <person name="Yi M.-L."/>
            <person name="Zhao Q."/>
        </authorList>
    </citation>
    <scope>NUCLEOTIDE SEQUENCE</scope>
    <source>
        <strain evidence="1">NBRC 110045</strain>
    </source>
</reference>
<keyword evidence="1" id="KW-0675">Receptor</keyword>
<dbReference type="KEGG" id="tmk:QGN29_04810"/>
<evidence type="ECO:0000313" key="2">
    <source>
        <dbReference type="Proteomes" id="UP001268683"/>
    </source>
</evidence>
<name>A0AA52HBE9_9PROT</name>
<dbReference type="SUPFAM" id="SSF56935">
    <property type="entry name" value="Porins"/>
    <property type="match status" value="1"/>
</dbReference>
<proteinExistence type="predicted"/>
<organism evidence="1 2">
    <name type="scientific">Temperatibacter marinus</name>
    <dbReference type="NCBI Taxonomy" id="1456591"/>
    <lineage>
        <taxon>Bacteria</taxon>
        <taxon>Pseudomonadati</taxon>
        <taxon>Pseudomonadota</taxon>
        <taxon>Alphaproteobacteria</taxon>
        <taxon>Kordiimonadales</taxon>
        <taxon>Temperatibacteraceae</taxon>
        <taxon>Temperatibacter</taxon>
    </lineage>
</organism>
<evidence type="ECO:0000313" key="1">
    <source>
        <dbReference type="EMBL" id="WND03695.1"/>
    </source>
</evidence>
<dbReference type="Pfam" id="PF11751">
    <property type="entry name" value="PorP_SprF"/>
    <property type="match status" value="1"/>
</dbReference>
<protein>
    <submittedName>
        <fullName evidence="1">TonB-dependent receptor</fullName>
    </submittedName>
</protein>
<dbReference type="EMBL" id="CP123872">
    <property type="protein sequence ID" value="WND03695.1"/>
    <property type="molecule type" value="Genomic_DNA"/>
</dbReference>
<keyword evidence="2" id="KW-1185">Reference proteome</keyword>
<sequence length="308" mass="33816">MGTEKQTQNRKDGGLLKPVGFAVFAALAFTTPTFADTDDKKPAIKKVDEKSDNAETSQDSAKDLLNRLNLIIVRDKVLPSKGYALPSPDEKAAYGEPGLSLRVKGQKVGKNFVYLKDHSETDNGLFSYGNSLGFNSSRLGLIFSPKDKEKPFGTGFEVALQGSMHLTVNNTLGLSDLYKDREYSLGLSLGYSGFNVDASVLEQTSEIEQAYTGFGVGVSYSGSKLWARLGYKDMKADGYTVPSYIYDAVNTQVADKNSLELQAAYRLKSNWRLTGGVRYSIYGQPLYNLSAQPLEASQSFFIGTRWSF</sequence>
<gene>
    <name evidence="1" type="ORF">QGN29_04810</name>
</gene>